<comment type="caution">
    <text evidence="5">The sequence shown here is derived from an EMBL/GenBank/DDBJ whole genome shotgun (WGS) entry which is preliminary data.</text>
</comment>
<dbReference type="InterPro" id="IPR029045">
    <property type="entry name" value="ClpP/crotonase-like_dom_sf"/>
</dbReference>
<keyword evidence="2" id="KW-0576">Peroxisome</keyword>
<dbReference type="Pfam" id="PF00378">
    <property type="entry name" value="ECH_1"/>
    <property type="match status" value="1"/>
</dbReference>
<evidence type="ECO:0000256" key="4">
    <source>
        <dbReference type="SAM" id="MobiDB-lite"/>
    </source>
</evidence>
<evidence type="ECO:0000313" key="6">
    <source>
        <dbReference type="Proteomes" id="UP001642464"/>
    </source>
</evidence>
<keyword evidence="3" id="KW-0413">Isomerase</keyword>
<dbReference type="InterPro" id="IPR001753">
    <property type="entry name" value="Enoyl-CoA_hydra/iso"/>
</dbReference>
<evidence type="ECO:0000256" key="1">
    <source>
        <dbReference type="ARBA" id="ARBA00004275"/>
    </source>
</evidence>
<evidence type="ECO:0000256" key="3">
    <source>
        <dbReference type="ARBA" id="ARBA00023235"/>
    </source>
</evidence>
<organism evidence="5 6">
    <name type="scientific">Durusdinium trenchii</name>
    <dbReference type="NCBI Taxonomy" id="1381693"/>
    <lineage>
        <taxon>Eukaryota</taxon>
        <taxon>Sar</taxon>
        <taxon>Alveolata</taxon>
        <taxon>Dinophyceae</taxon>
        <taxon>Suessiales</taxon>
        <taxon>Symbiodiniaceae</taxon>
        <taxon>Durusdinium</taxon>
    </lineage>
</organism>
<feature type="compositionally biased region" description="Basic residues" evidence="4">
    <location>
        <begin position="1"/>
        <end position="13"/>
    </location>
</feature>
<evidence type="ECO:0000313" key="5">
    <source>
        <dbReference type="EMBL" id="CAK8999905.1"/>
    </source>
</evidence>
<dbReference type="Gene3D" id="3.90.226.10">
    <property type="entry name" value="2-enoyl-CoA Hydratase, Chain A, domain 1"/>
    <property type="match status" value="1"/>
</dbReference>
<dbReference type="Proteomes" id="UP001642464">
    <property type="component" value="Unassembled WGS sequence"/>
</dbReference>
<dbReference type="SUPFAM" id="SSF52096">
    <property type="entry name" value="ClpP/crotonase"/>
    <property type="match status" value="1"/>
</dbReference>
<sequence>MERLHKLSSHLRGVHADSREQVAANPTAAAQEPEVLYEVVEGGVAIIRLNRPSRLNALTGSMQAAYFDTLDQANADPLVRVIVVTGSGRGFCAGAEMDLLKTIGSKDGEVSKVASQPKRDLRQTQALAVLKPIIAAINGPVAGLGFVLATMCDIRFAVEKAKFTSAFAKRGLVAEHGISWMLPKVVGASNANDILMSSRVFLGHEAKEMGFVTRVYPDQETLMREVLAYARDMAVNCSPAALAEMKVQVYDDFLKTPLQSIDHANGLMAKSFAHPDSKEGVASYVEKRAPNFQGLAFGRIMDTTP</sequence>
<feature type="region of interest" description="Disordered" evidence="4">
    <location>
        <begin position="1"/>
        <end position="27"/>
    </location>
</feature>
<accession>A0ABP0IEU9</accession>
<dbReference type="PANTHER" id="PTHR43684">
    <property type="match status" value="1"/>
</dbReference>
<dbReference type="InterPro" id="IPR051053">
    <property type="entry name" value="ECH/Chromodomain_protein"/>
</dbReference>
<dbReference type="PANTHER" id="PTHR43684:SF1">
    <property type="entry name" value="ENOYL-COA DELTA ISOMERASE 2"/>
    <property type="match status" value="1"/>
</dbReference>
<dbReference type="InterPro" id="IPR014748">
    <property type="entry name" value="Enoyl-CoA_hydra_C"/>
</dbReference>
<comment type="subcellular location">
    <subcellularLocation>
        <location evidence="1">Peroxisome</location>
    </subcellularLocation>
</comment>
<protein>
    <submittedName>
        <fullName evidence="5">3-hydroxypropionyl-coenzyme A dehydratase (3-hydroxypropionyl-CoA dehydratase)</fullName>
    </submittedName>
</protein>
<name>A0ABP0IEU9_9DINO</name>
<gene>
    <name evidence="5" type="ORF">SCF082_LOCUS6259</name>
</gene>
<evidence type="ECO:0000256" key="2">
    <source>
        <dbReference type="ARBA" id="ARBA00023140"/>
    </source>
</evidence>
<keyword evidence="6" id="KW-1185">Reference proteome</keyword>
<dbReference type="Gene3D" id="1.10.12.10">
    <property type="entry name" value="Lyase 2-enoyl-coa Hydratase, Chain A, domain 2"/>
    <property type="match status" value="1"/>
</dbReference>
<proteinExistence type="predicted"/>
<reference evidence="5 6" key="1">
    <citation type="submission" date="2024-02" db="EMBL/GenBank/DDBJ databases">
        <authorList>
            <person name="Chen Y."/>
            <person name="Shah S."/>
            <person name="Dougan E. K."/>
            <person name="Thang M."/>
            <person name="Chan C."/>
        </authorList>
    </citation>
    <scope>NUCLEOTIDE SEQUENCE [LARGE SCALE GENOMIC DNA]</scope>
</reference>
<dbReference type="EMBL" id="CAXAMM010003444">
    <property type="protein sequence ID" value="CAK8999905.1"/>
    <property type="molecule type" value="Genomic_DNA"/>
</dbReference>
<dbReference type="CDD" id="cd06558">
    <property type="entry name" value="crotonase-like"/>
    <property type="match status" value="1"/>
</dbReference>